<name>A0A151HZJ6_9HYME</name>
<protein>
    <submittedName>
        <fullName evidence="1">Uncharacterized protein</fullName>
    </submittedName>
</protein>
<organism evidence="1 2">
    <name type="scientific">Atta colombica</name>
    <dbReference type="NCBI Taxonomy" id="520822"/>
    <lineage>
        <taxon>Eukaryota</taxon>
        <taxon>Metazoa</taxon>
        <taxon>Ecdysozoa</taxon>
        <taxon>Arthropoda</taxon>
        <taxon>Hexapoda</taxon>
        <taxon>Insecta</taxon>
        <taxon>Pterygota</taxon>
        <taxon>Neoptera</taxon>
        <taxon>Endopterygota</taxon>
        <taxon>Hymenoptera</taxon>
        <taxon>Apocrita</taxon>
        <taxon>Aculeata</taxon>
        <taxon>Formicoidea</taxon>
        <taxon>Formicidae</taxon>
        <taxon>Myrmicinae</taxon>
        <taxon>Atta</taxon>
    </lineage>
</organism>
<reference evidence="1 2" key="1">
    <citation type="submission" date="2015-09" db="EMBL/GenBank/DDBJ databases">
        <title>Atta colombica WGS genome.</title>
        <authorList>
            <person name="Nygaard S."/>
            <person name="Hu H."/>
            <person name="Boomsma J."/>
            <person name="Zhang G."/>
        </authorList>
    </citation>
    <scope>NUCLEOTIDE SEQUENCE [LARGE SCALE GENOMIC DNA]</scope>
    <source>
        <strain evidence="1">Treedump-2</strain>
        <tissue evidence="1">Whole body</tissue>
    </source>
</reference>
<evidence type="ECO:0000313" key="2">
    <source>
        <dbReference type="Proteomes" id="UP000078540"/>
    </source>
</evidence>
<dbReference type="AlphaFoldDB" id="A0A151HZJ6"/>
<proteinExistence type="predicted"/>
<evidence type="ECO:0000313" key="1">
    <source>
        <dbReference type="EMBL" id="KYM78128.1"/>
    </source>
</evidence>
<dbReference type="EMBL" id="KQ976688">
    <property type="protein sequence ID" value="KYM78128.1"/>
    <property type="molecule type" value="Genomic_DNA"/>
</dbReference>
<sequence length="50" mass="6106">MCRNDVKRCRTNAEEMRKRWNDTEVQKTCCNGKKRRGEMHKKCEINTEEM</sequence>
<keyword evidence="2" id="KW-1185">Reference proteome</keyword>
<dbReference type="Proteomes" id="UP000078540">
    <property type="component" value="Unassembled WGS sequence"/>
</dbReference>
<gene>
    <name evidence="1" type="ORF">ALC53_11439</name>
</gene>
<accession>A0A151HZJ6</accession>